<dbReference type="EMBL" id="FNPD01000010">
    <property type="protein sequence ID" value="SDY06166.1"/>
    <property type="molecule type" value="Genomic_DNA"/>
</dbReference>
<dbReference type="AlphaFoldDB" id="A0A1H3GS63"/>
<evidence type="ECO:0000313" key="4">
    <source>
        <dbReference type="Proteomes" id="UP000199266"/>
    </source>
</evidence>
<proteinExistence type="predicted"/>
<accession>A0A1H3GS63</accession>
<evidence type="ECO:0000256" key="1">
    <source>
        <dbReference type="PIRSR" id="PIRSR613078-1"/>
    </source>
</evidence>
<feature type="active site" description="Tele-phosphohistidine intermediate" evidence="1">
    <location>
        <position position="9"/>
    </location>
</feature>
<sequence length="215" mass="24466">MRRLIFLRHGKTEWNGQFRYQGKTDVPLNDEGRMQADRTALRLNSLKVDVIYASVLSRARETAERVSRHLGAPLGGLLEELVEMDFGNWEGMQVTEVENAYKEVYAQWRKFPEKVKIPGGESFVEVVERVNRGMKKILDDGGENVLVVAHGGSIRAALTGFFAMDASAAWRTRIDNCSLTSLELWRDRVMLSFTNDTLHLLVEDPDFVRNLPVLI</sequence>
<feature type="binding site" evidence="2">
    <location>
        <begin position="8"/>
        <end position="15"/>
    </location>
    <ligand>
        <name>substrate</name>
    </ligand>
</feature>
<dbReference type="Proteomes" id="UP000199266">
    <property type="component" value="Unassembled WGS sequence"/>
</dbReference>
<dbReference type="RefSeq" id="WP_091461921.1">
    <property type="nucleotide sequence ID" value="NZ_FNPD01000010.1"/>
</dbReference>
<feature type="binding site" evidence="2">
    <location>
        <position position="58"/>
    </location>
    <ligand>
        <name>substrate</name>
    </ligand>
</feature>
<dbReference type="Gene3D" id="3.40.50.1240">
    <property type="entry name" value="Phosphoglycerate mutase-like"/>
    <property type="match status" value="1"/>
</dbReference>
<dbReference type="InterPro" id="IPR050275">
    <property type="entry name" value="PGM_Phosphatase"/>
</dbReference>
<reference evidence="4" key="1">
    <citation type="submission" date="2016-10" db="EMBL/GenBank/DDBJ databases">
        <authorList>
            <person name="Varghese N."/>
            <person name="Submissions S."/>
        </authorList>
    </citation>
    <scope>NUCLEOTIDE SEQUENCE [LARGE SCALE GENOMIC DNA]</scope>
    <source>
        <strain evidence="4">DSM 13490</strain>
    </source>
</reference>
<dbReference type="PANTHER" id="PTHR48100:SF1">
    <property type="entry name" value="HISTIDINE PHOSPHATASE FAMILY PROTEIN-RELATED"/>
    <property type="match status" value="1"/>
</dbReference>
<dbReference type="PANTHER" id="PTHR48100">
    <property type="entry name" value="BROAD-SPECIFICITY PHOSPHATASE YOR283W-RELATED"/>
    <property type="match status" value="1"/>
</dbReference>
<name>A0A1H3GS63_9BACT</name>
<dbReference type="InterPro" id="IPR029033">
    <property type="entry name" value="His_PPase_superfam"/>
</dbReference>
<protein>
    <submittedName>
        <fullName evidence="3">Probable phosphoglycerate mutase</fullName>
    </submittedName>
</protein>
<organism evidence="3 4">
    <name type="scientific">Acetomicrobium thermoterrenum DSM 13490</name>
    <dbReference type="NCBI Taxonomy" id="1120987"/>
    <lineage>
        <taxon>Bacteria</taxon>
        <taxon>Thermotogati</taxon>
        <taxon>Synergistota</taxon>
        <taxon>Synergistia</taxon>
        <taxon>Synergistales</taxon>
        <taxon>Acetomicrobiaceae</taxon>
        <taxon>Acetomicrobium</taxon>
    </lineage>
</organism>
<dbReference type="SUPFAM" id="SSF53254">
    <property type="entry name" value="Phosphoglycerate mutase-like"/>
    <property type="match status" value="1"/>
</dbReference>
<dbReference type="GO" id="GO:0005737">
    <property type="term" value="C:cytoplasm"/>
    <property type="evidence" value="ECO:0007669"/>
    <property type="project" value="TreeGrafter"/>
</dbReference>
<evidence type="ECO:0000256" key="2">
    <source>
        <dbReference type="PIRSR" id="PIRSR613078-2"/>
    </source>
</evidence>
<dbReference type="CDD" id="cd07067">
    <property type="entry name" value="HP_PGM_like"/>
    <property type="match status" value="1"/>
</dbReference>
<dbReference type="Pfam" id="PF00300">
    <property type="entry name" value="His_Phos_1"/>
    <property type="match status" value="1"/>
</dbReference>
<dbReference type="SMART" id="SM00855">
    <property type="entry name" value="PGAM"/>
    <property type="match status" value="1"/>
</dbReference>
<feature type="active site" description="Proton donor/acceptor" evidence="1">
    <location>
        <position position="83"/>
    </location>
</feature>
<dbReference type="InterPro" id="IPR013078">
    <property type="entry name" value="His_Pase_superF_clade-1"/>
</dbReference>
<dbReference type="GO" id="GO:0016791">
    <property type="term" value="F:phosphatase activity"/>
    <property type="evidence" value="ECO:0007669"/>
    <property type="project" value="TreeGrafter"/>
</dbReference>
<gene>
    <name evidence="3" type="ORF">SAMN03080603_01626</name>
</gene>
<evidence type="ECO:0000313" key="3">
    <source>
        <dbReference type="EMBL" id="SDY06166.1"/>
    </source>
</evidence>
<keyword evidence="4" id="KW-1185">Reference proteome</keyword>